<dbReference type="PROSITE" id="PS51352">
    <property type="entry name" value="THIOREDOXIN_2"/>
    <property type="match status" value="1"/>
</dbReference>
<organism evidence="3 4">
    <name type="scientific">Neorhodopirellula lusitana</name>
    <dbReference type="NCBI Taxonomy" id="445327"/>
    <lineage>
        <taxon>Bacteria</taxon>
        <taxon>Pseudomonadati</taxon>
        <taxon>Planctomycetota</taxon>
        <taxon>Planctomycetia</taxon>
        <taxon>Pirellulales</taxon>
        <taxon>Pirellulaceae</taxon>
        <taxon>Neorhodopirellula</taxon>
    </lineage>
</organism>
<dbReference type="InterPro" id="IPR036249">
    <property type="entry name" value="Thioredoxin-like_sf"/>
</dbReference>
<dbReference type="Gene3D" id="3.40.30.10">
    <property type="entry name" value="Glutaredoxin"/>
    <property type="match status" value="1"/>
</dbReference>
<feature type="chain" id="PRO_5046131535" evidence="1">
    <location>
        <begin position="30"/>
        <end position="137"/>
    </location>
</feature>
<evidence type="ECO:0000256" key="1">
    <source>
        <dbReference type="SAM" id="SignalP"/>
    </source>
</evidence>
<dbReference type="Proteomes" id="UP001158067">
    <property type="component" value="Unassembled WGS sequence"/>
</dbReference>
<sequence>MTRFASATFVLVSATLLACVSLPGCPAPAEPAAAISPAKFDQVVSQDKLVLVKFGATWCGPCRQVDAELNSLNASLPADVEVLKIDVDENPELAQQYQISSIPRLMLVRNGSIVDDKVGYMSEADLQSWIGEFRDVQ</sequence>
<keyword evidence="1" id="KW-0732">Signal</keyword>
<evidence type="ECO:0000313" key="4">
    <source>
        <dbReference type="Proteomes" id="UP001158067"/>
    </source>
</evidence>
<dbReference type="EMBL" id="FXUG01000009">
    <property type="protein sequence ID" value="SMP65387.1"/>
    <property type="molecule type" value="Genomic_DNA"/>
</dbReference>
<accession>A0ABY1QC73</accession>
<evidence type="ECO:0000313" key="3">
    <source>
        <dbReference type="EMBL" id="SMP65387.1"/>
    </source>
</evidence>
<dbReference type="PANTHER" id="PTHR45663:SF11">
    <property type="entry name" value="GEO12009P1"/>
    <property type="match status" value="1"/>
</dbReference>
<feature type="signal peptide" evidence="1">
    <location>
        <begin position="1"/>
        <end position="29"/>
    </location>
</feature>
<dbReference type="CDD" id="cd02947">
    <property type="entry name" value="TRX_family"/>
    <property type="match status" value="1"/>
</dbReference>
<dbReference type="Pfam" id="PF00085">
    <property type="entry name" value="Thioredoxin"/>
    <property type="match status" value="1"/>
</dbReference>
<dbReference type="RefSeq" id="WP_283433630.1">
    <property type="nucleotide sequence ID" value="NZ_FXUG01000009.1"/>
</dbReference>
<proteinExistence type="predicted"/>
<reference evidence="3 4" key="1">
    <citation type="submission" date="2017-05" db="EMBL/GenBank/DDBJ databases">
        <authorList>
            <person name="Varghese N."/>
            <person name="Submissions S."/>
        </authorList>
    </citation>
    <scope>NUCLEOTIDE SEQUENCE [LARGE SCALE GENOMIC DNA]</scope>
    <source>
        <strain evidence="3 4">DSM 25457</strain>
    </source>
</reference>
<dbReference type="InterPro" id="IPR013766">
    <property type="entry name" value="Thioredoxin_domain"/>
</dbReference>
<name>A0ABY1QC73_9BACT</name>
<dbReference type="PANTHER" id="PTHR45663">
    <property type="entry name" value="GEO12009P1"/>
    <property type="match status" value="1"/>
</dbReference>
<dbReference type="SUPFAM" id="SSF52833">
    <property type="entry name" value="Thioredoxin-like"/>
    <property type="match status" value="1"/>
</dbReference>
<gene>
    <name evidence="3" type="ORF">SAMN06265222_10941</name>
</gene>
<comment type="caution">
    <text evidence="3">The sequence shown here is derived from an EMBL/GenBank/DDBJ whole genome shotgun (WGS) entry which is preliminary data.</text>
</comment>
<feature type="domain" description="Thioredoxin" evidence="2">
    <location>
        <begin position="21"/>
        <end position="135"/>
    </location>
</feature>
<protein>
    <submittedName>
        <fullName evidence="3">Thioredoxin</fullName>
    </submittedName>
</protein>
<keyword evidence="4" id="KW-1185">Reference proteome</keyword>
<dbReference type="PROSITE" id="PS51257">
    <property type="entry name" value="PROKAR_LIPOPROTEIN"/>
    <property type="match status" value="1"/>
</dbReference>
<evidence type="ECO:0000259" key="2">
    <source>
        <dbReference type="PROSITE" id="PS51352"/>
    </source>
</evidence>